<protein>
    <submittedName>
        <fullName evidence="2">Uncharacterized protein</fullName>
    </submittedName>
</protein>
<proteinExistence type="predicted"/>
<comment type="caution">
    <text evidence="2">The sequence shown here is derived from an EMBL/GenBank/DDBJ whole genome shotgun (WGS) entry which is preliminary data.</text>
</comment>
<keyword evidence="1" id="KW-0812">Transmembrane</keyword>
<evidence type="ECO:0000313" key="3">
    <source>
        <dbReference type="Proteomes" id="UP000807342"/>
    </source>
</evidence>
<keyword evidence="1" id="KW-0472">Membrane</keyword>
<dbReference type="AlphaFoldDB" id="A0A9P5X3X4"/>
<keyword evidence="1" id="KW-1133">Transmembrane helix</keyword>
<dbReference type="Gene3D" id="2.60.120.260">
    <property type="entry name" value="Galactose-binding domain-like"/>
    <property type="match status" value="1"/>
</dbReference>
<feature type="transmembrane region" description="Helical" evidence="1">
    <location>
        <begin position="45"/>
        <end position="63"/>
    </location>
</feature>
<organism evidence="2 3">
    <name type="scientific">Macrolepiota fuliginosa MF-IS2</name>
    <dbReference type="NCBI Taxonomy" id="1400762"/>
    <lineage>
        <taxon>Eukaryota</taxon>
        <taxon>Fungi</taxon>
        <taxon>Dikarya</taxon>
        <taxon>Basidiomycota</taxon>
        <taxon>Agaricomycotina</taxon>
        <taxon>Agaricomycetes</taxon>
        <taxon>Agaricomycetidae</taxon>
        <taxon>Agaricales</taxon>
        <taxon>Agaricineae</taxon>
        <taxon>Agaricaceae</taxon>
        <taxon>Macrolepiota</taxon>
    </lineage>
</organism>
<sequence length="240" mass="26392">MALSKEDTADQFFPQPAENLVEVAHVPGCLLGQQLWWIANFFHKLWFITIHAIMLLVILCIALEMGSCSPVFGDFASFTFLNSHSICPSATAAHTKSLEALTTHILILESHLSTFDAYKESLDAFAACISILESSLDTLTMCLTSMESCLDSLDALSLLVNNTTSHLNAIEARYRGPLPRNFAKRADGAQVIKALTSPTCNGQRSIFLQYFQSRGSPRAIPPSLVLDDPLSPYCWEFNGS</sequence>
<keyword evidence="3" id="KW-1185">Reference proteome</keyword>
<accession>A0A9P5X3X4</accession>
<gene>
    <name evidence="2" type="ORF">P691DRAFT_764743</name>
</gene>
<dbReference type="EMBL" id="MU151543">
    <property type="protein sequence ID" value="KAF9442932.1"/>
    <property type="molecule type" value="Genomic_DNA"/>
</dbReference>
<reference evidence="2" key="1">
    <citation type="submission" date="2020-11" db="EMBL/GenBank/DDBJ databases">
        <authorList>
            <consortium name="DOE Joint Genome Institute"/>
            <person name="Ahrendt S."/>
            <person name="Riley R."/>
            <person name="Andreopoulos W."/>
            <person name="Labutti K."/>
            <person name="Pangilinan J."/>
            <person name="Ruiz-Duenas F.J."/>
            <person name="Barrasa J.M."/>
            <person name="Sanchez-Garcia M."/>
            <person name="Camarero S."/>
            <person name="Miyauchi S."/>
            <person name="Serrano A."/>
            <person name="Linde D."/>
            <person name="Babiker R."/>
            <person name="Drula E."/>
            <person name="Ayuso-Fernandez I."/>
            <person name="Pacheco R."/>
            <person name="Padilla G."/>
            <person name="Ferreira P."/>
            <person name="Barriuso J."/>
            <person name="Kellner H."/>
            <person name="Castanera R."/>
            <person name="Alfaro M."/>
            <person name="Ramirez L."/>
            <person name="Pisabarro A.G."/>
            <person name="Kuo A."/>
            <person name="Tritt A."/>
            <person name="Lipzen A."/>
            <person name="He G."/>
            <person name="Yan M."/>
            <person name="Ng V."/>
            <person name="Cullen D."/>
            <person name="Martin F."/>
            <person name="Rosso M.-N."/>
            <person name="Henrissat B."/>
            <person name="Hibbett D."/>
            <person name="Martinez A.T."/>
            <person name="Grigoriev I.V."/>
        </authorList>
    </citation>
    <scope>NUCLEOTIDE SEQUENCE</scope>
    <source>
        <strain evidence="2">MF-IS2</strain>
    </source>
</reference>
<evidence type="ECO:0000256" key="1">
    <source>
        <dbReference type="SAM" id="Phobius"/>
    </source>
</evidence>
<evidence type="ECO:0000313" key="2">
    <source>
        <dbReference type="EMBL" id="KAF9442932.1"/>
    </source>
</evidence>
<dbReference type="Proteomes" id="UP000807342">
    <property type="component" value="Unassembled WGS sequence"/>
</dbReference>
<name>A0A9P5X3X4_9AGAR</name>